<evidence type="ECO:0000256" key="7">
    <source>
        <dbReference type="SAM" id="MobiDB-lite"/>
    </source>
</evidence>
<evidence type="ECO:0000256" key="3">
    <source>
        <dbReference type="ARBA" id="ARBA00023015"/>
    </source>
</evidence>
<dbReference type="Pfam" id="PF11951">
    <property type="entry name" value="Fungal_trans_2"/>
    <property type="match status" value="1"/>
</dbReference>
<organism evidence="9 10">
    <name type="scientific">Hyaloscypha hepaticicola</name>
    <dbReference type="NCBI Taxonomy" id="2082293"/>
    <lineage>
        <taxon>Eukaryota</taxon>
        <taxon>Fungi</taxon>
        <taxon>Dikarya</taxon>
        <taxon>Ascomycota</taxon>
        <taxon>Pezizomycotina</taxon>
        <taxon>Leotiomycetes</taxon>
        <taxon>Helotiales</taxon>
        <taxon>Hyaloscyphaceae</taxon>
        <taxon>Hyaloscypha</taxon>
    </lineage>
</organism>
<dbReference type="OrthoDB" id="3172332at2759"/>
<evidence type="ECO:0000256" key="1">
    <source>
        <dbReference type="ARBA" id="ARBA00022723"/>
    </source>
</evidence>
<dbReference type="PANTHER" id="PTHR36206:SF4">
    <property type="entry name" value="HYPOTHETICAL CONSERVED PROTEIN (EUROFUNG)-RELATED"/>
    <property type="match status" value="1"/>
</dbReference>
<dbReference type="GO" id="GO:0003677">
    <property type="term" value="F:DNA binding"/>
    <property type="evidence" value="ECO:0007669"/>
    <property type="project" value="UniProtKB-KW"/>
</dbReference>
<dbReference type="SUPFAM" id="SSF57701">
    <property type="entry name" value="Zn2/Cys6 DNA-binding domain"/>
    <property type="match status" value="1"/>
</dbReference>
<evidence type="ECO:0000259" key="8">
    <source>
        <dbReference type="PROSITE" id="PS50048"/>
    </source>
</evidence>
<feature type="region of interest" description="Disordered" evidence="7">
    <location>
        <begin position="1"/>
        <end position="22"/>
    </location>
</feature>
<keyword evidence="1" id="KW-0479">Metal-binding</keyword>
<evidence type="ECO:0000313" key="10">
    <source>
        <dbReference type="Proteomes" id="UP000235672"/>
    </source>
</evidence>
<dbReference type="GO" id="GO:0000981">
    <property type="term" value="F:DNA-binding transcription factor activity, RNA polymerase II-specific"/>
    <property type="evidence" value="ECO:0007669"/>
    <property type="project" value="InterPro"/>
</dbReference>
<gene>
    <name evidence="9" type="ORF">NA56DRAFT_650572</name>
</gene>
<sequence>MAGAEPELKHPRKPRASKPKVKSGCHTCKARRVKCDETKPNCLRCVNFGRKCAGYESKEDTPPRESFLNTKRRLIPKTSAAESIVKPTLLSDAILVLRPPDPPVSQYTIPLPPDINVQDNSELQYLCHFRDVTAIDLSGGFSPTMWNSVILQACQCPEIRRLTIATAAMSMAVAHQAGSSERHWNTASEFHRQYALQQYGEALKAIQRQFVLSSADLVKRAMISSLLIFCFESLQEDVAPTMIHIQSALEIIIKQLSSAPYTYQISSIGSLGSQSEALIHDELLLAFMRIDRPSLSLLCRQKGQALRPAGRVFNLIFPTEPFEIPIKFSGIEEARIYLDDIRWRMFPCSQAPESMSSLWKNDKQEDLSPDLGAVPWHVQQWYQSYETTHESTIISQRLVLWHDAFSPLLNFAMTPAGEAIFMPAAILHIQAMSTELVLTGFFTPSFSKQRSSSFSNFQSAFPTKTEPMPRTSQGSLSVPSSEPSHRRNRSSSYSSPQPTRENMTLFPTVHAILAFSRRLVAHPGFSRGFVFDLGIISSLSLVVMLCPDRGLRREAVEVLKAMRPRREGVWESRVCAEAGEKSLAKEEMEMDVIDPSLRQI</sequence>
<reference evidence="9 10" key="1">
    <citation type="submission" date="2016-05" db="EMBL/GenBank/DDBJ databases">
        <title>A degradative enzymes factory behind the ericoid mycorrhizal symbiosis.</title>
        <authorList>
            <consortium name="DOE Joint Genome Institute"/>
            <person name="Martino E."/>
            <person name="Morin E."/>
            <person name="Grelet G."/>
            <person name="Kuo A."/>
            <person name="Kohler A."/>
            <person name="Daghino S."/>
            <person name="Barry K."/>
            <person name="Choi C."/>
            <person name="Cichocki N."/>
            <person name="Clum A."/>
            <person name="Copeland A."/>
            <person name="Hainaut M."/>
            <person name="Haridas S."/>
            <person name="Labutti K."/>
            <person name="Lindquist E."/>
            <person name="Lipzen A."/>
            <person name="Khouja H.-R."/>
            <person name="Murat C."/>
            <person name="Ohm R."/>
            <person name="Olson A."/>
            <person name="Spatafora J."/>
            <person name="Veneault-Fourrey C."/>
            <person name="Henrissat B."/>
            <person name="Grigoriev I."/>
            <person name="Martin F."/>
            <person name="Perotto S."/>
        </authorList>
    </citation>
    <scope>NUCLEOTIDE SEQUENCE [LARGE SCALE GENOMIC DNA]</scope>
    <source>
        <strain evidence="9 10">UAMH 7357</strain>
    </source>
</reference>
<dbReference type="Gene3D" id="4.10.240.10">
    <property type="entry name" value="Zn(2)-C6 fungal-type DNA-binding domain"/>
    <property type="match status" value="1"/>
</dbReference>
<evidence type="ECO:0000256" key="6">
    <source>
        <dbReference type="ARBA" id="ARBA00023242"/>
    </source>
</evidence>
<dbReference type="CDD" id="cd00067">
    <property type="entry name" value="GAL4"/>
    <property type="match status" value="1"/>
</dbReference>
<evidence type="ECO:0000256" key="2">
    <source>
        <dbReference type="ARBA" id="ARBA00022833"/>
    </source>
</evidence>
<dbReference type="AlphaFoldDB" id="A0A2J6PM91"/>
<keyword evidence="2" id="KW-0862">Zinc</keyword>
<keyword evidence="3" id="KW-0805">Transcription regulation</keyword>
<name>A0A2J6PM91_9HELO</name>
<protein>
    <recommendedName>
        <fullName evidence="8">Zn(2)-C6 fungal-type domain-containing protein</fullName>
    </recommendedName>
</protein>
<dbReference type="EMBL" id="KZ613517">
    <property type="protein sequence ID" value="PMD14996.1"/>
    <property type="molecule type" value="Genomic_DNA"/>
</dbReference>
<feature type="region of interest" description="Disordered" evidence="7">
    <location>
        <begin position="457"/>
        <end position="501"/>
    </location>
</feature>
<feature type="compositionally biased region" description="Polar residues" evidence="7">
    <location>
        <begin position="470"/>
        <end position="482"/>
    </location>
</feature>
<keyword evidence="4" id="KW-0238">DNA-binding</keyword>
<dbReference type="InterPro" id="IPR052360">
    <property type="entry name" value="Transcr_Regulatory_Proteins"/>
</dbReference>
<keyword evidence="10" id="KW-1185">Reference proteome</keyword>
<dbReference type="InterPro" id="IPR021858">
    <property type="entry name" value="Fun_TF"/>
</dbReference>
<dbReference type="PROSITE" id="PS00463">
    <property type="entry name" value="ZN2_CY6_FUNGAL_1"/>
    <property type="match status" value="1"/>
</dbReference>
<dbReference type="PANTHER" id="PTHR36206">
    <property type="entry name" value="ASPERCRYPTIN BIOSYNTHESIS CLUSTER-SPECIFIC TRANSCRIPTION REGULATOR ATNN-RELATED"/>
    <property type="match status" value="1"/>
</dbReference>
<dbReference type="SMART" id="SM00066">
    <property type="entry name" value="GAL4"/>
    <property type="match status" value="1"/>
</dbReference>
<evidence type="ECO:0000256" key="5">
    <source>
        <dbReference type="ARBA" id="ARBA00023163"/>
    </source>
</evidence>
<dbReference type="InterPro" id="IPR036864">
    <property type="entry name" value="Zn2-C6_fun-type_DNA-bd_sf"/>
</dbReference>
<keyword evidence="5" id="KW-0804">Transcription</keyword>
<keyword evidence="6" id="KW-0539">Nucleus</keyword>
<evidence type="ECO:0000313" key="9">
    <source>
        <dbReference type="EMBL" id="PMD14996.1"/>
    </source>
</evidence>
<proteinExistence type="predicted"/>
<dbReference type="Pfam" id="PF00172">
    <property type="entry name" value="Zn_clus"/>
    <property type="match status" value="1"/>
</dbReference>
<dbReference type="PROSITE" id="PS50048">
    <property type="entry name" value="ZN2_CY6_FUNGAL_2"/>
    <property type="match status" value="1"/>
</dbReference>
<accession>A0A2J6PM91</accession>
<dbReference type="GO" id="GO:0008270">
    <property type="term" value="F:zinc ion binding"/>
    <property type="evidence" value="ECO:0007669"/>
    <property type="project" value="InterPro"/>
</dbReference>
<feature type="domain" description="Zn(2)-C6 fungal-type" evidence="8">
    <location>
        <begin position="24"/>
        <end position="52"/>
    </location>
</feature>
<evidence type="ECO:0000256" key="4">
    <source>
        <dbReference type="ARBA" id="ARBA00023125"/>
    </source>
</evidence>
<feature type="compositionally biased region" description="Basic residues" evidence="7">
    <location>
        <begin position="10"/>
        <end position="22"/>
    </location>
</feature>
<dbReference type="InterPro" id="IPR001138">
    <property type="entry name" value="Zn2Cys6_DnaBD"/>
</dbReference>
<dbReference type="Proteomes" id="UP000235672">
    <property type="component" value="Unassembled WGS sequence"/>
</dbReference>